<keyword evidence="5 9" id="KW-0368">Histidine biosynthesis</keyword>
<comment type="function">
    <text evidence="9">IGPS catalyzes the conversion of PRFAR and glutamine to IGP, AICAR and glutamate. The glutaminase domain produces the ammonia necessary for the cyclase domain to produce IGP and AICAR from PRFAR. The ammonia is channeled to the active site of the cyclase domain.</text>
</comment>
<dbReference type="UniPathway" id="UPA00031">
    <property type="reaction ID" value="UER00010"/>
</dbReference>
<evidence type="ECO:0000313" key="15">
    <source>
        <dbReference type="Proteomes" id="UP000660262"/>
    </source>
</evidence>
<feature type="binding site" description="covalent" evidence="11">
    <location>
        <position position="116"/>
    </location>
    <ligand>
        <name>L-glutamine</name>
        <dbReference type="ChEBI" id="CHEBI:58359"/>
    </ligand>
</feature>
<keyword evidence="6 9" id="KW-0456">Lyase</keyword>
<dbReference type="Gene3D" id="3.20.20.70">
    <property type="entry name" value="Aldolase class I"/>
    <property type="match status" value="1"/>
</dbReference>
<evidence type="ECO:0000256" key="7">
    <source>
        <dbReference type="ARBA" id="ARBA00047838"/>
    </source>
</evidence>
<dbReference type="HAMAP" id="MF_00278">
    <property type="entry name" value="HisH"/>
    <property type="match status" value="1"/>
</dbReference>
<dbReference type="NCBIfam" id="TIGR01855">
    <property type="entry name" value="IMP_synth_hisH"/>
    <property type="match status" value="1"/>
</dbReference>
<keyword evidence="9" id="KW-0150">Chloroplast</keyword>
<comment type="similarity">
    <text evidence="9">In the C-terminal section; belongs to the HisA/HisF family.</text>
</comment>
<dbReference type="CDD" id="cd04731">
    <property type="entry name" value="HisF"/>
    <property type="match status" value="1"/>
</dbReference>
<protein>
    <recommendedName>
        <fullName evidence="9">Imidazole glycerol phosphate synthase hisHF</fullName>
    </recommendedName>
    <domain>
        <recommendedName>
            <fullName evidence="9">Glutaminase</fullName>
            <ecNumber evidence="9">3.5.1.2</ecNumber>
        </recommendedName>
    </domain>
    <domain>
        <recommendedName>
            <fullName evidence="9">Cyclase</fullName>
        </recommendedName>
    </domain>
</protein>
<comment type="catalytic activity">
    <reaction evidence="7 9">
        <text>5-[(5-phospho-1-deoxy-D-ribulos-1-ylimino)methylamino]-1-(5-phospho-beta-D-ribosyl)imidazole-4-carboxamide + L-glutamine = D-erythro-1-(imidazol-4-yl)glycerol 3-phosphate + 5-amino-1-(5-phospho-beta-D-ribosyl)imidazole-4-carboxamide + L-glutamate + H(+)</text>
        <dbReference type="Rhea" id="RHEA:24793"/>
        <dbReference type="ChEBI" id="CHEBI:15378"/>
        <dbReference type="ChEBI" id="CHEBI:29985"/>
        <dbReference type="ChEBI" id="CHEBI:58278"/>
        <dbReference type="ChEBI" id="CHEBI:58359"/>
        <dbReference type="ChEBI" id="CHEBI:58475"/>
        <dbReference type="ChEBI" id="CHEBI:58525"/>
        <dbReference type="EC" id="4.3.2.10"/>
    </reaction>
</comment>
<evidence type="ECO:0000259" key="13">
    <source>
        <dbReference type="Pfam" id="PF00117"/>
    </source>
</evidence>
<dbReference type="GO" id="GO:0004359">
    <property type="term" value="F:glutaminase activity"/>
    <property type="evidence" value="ECO:0007669"/>
    <property type="project" value="UniProtKB-EC"/>
</dbReference>
<evidence type="ECO:0000256" key="3">
    <source>
        <dbReference type="ARBA" id="ARBA00022801"/>
    </source>
</evidence>
<keyword evidence="2 9" id="KW-0028">Amino-acid biosynthesis</keyword>
<keyword evidence="15" id="KW-1185">Reference proteome</keyword>
<dbReference type="NCBIfam" id="TIGR00735">
    <property type="entry name" value="hisF"/>
    <property type="match status" value="1"/>
</dbReference>
<feature type="binding site" evidence="11">
    <location>
        <position position="504"/>
    </location>
    <ligand>
        <name>substrate</name>
    </ligand>
</feature>
<feature type="region of interest" description="PRFAR binding" evidence="11">
    <location>
        <begin position="558"/>
        <end position="559"/>
    </location>
</feature>
<dbReference type="OrthoDB" id="10254903at2759"/>
<feature type="active site" description="For GATase activity" evidence="10">
    <location>
        <position position="228"/>
    </location>
</feature>
<dbReference type="AlphaFoldDB" id="A0A830HQ82"/>
<reference evidence="14" key="1">
    <citation type="submission" date="2020-10" db="EMBL/GenBank/DDBJ databases">
        <title>Unveiling of a novel bifunctional photoreceptor, Dualchrome1, isolated from a cosmopolitan green alga.</title>
        <authorList>
            <person name="Suzuki S."/>
            <person name="Kawachi M."/>
        </authorList>
    </citation>
    <scope>NUCLEOTIDE SEQUENCE</scope>
    <source>
        <strain evidence="14">NIES 2893</strain>
    </source>
</reference>
<keyword evidence="4 9" id="KW-0315">Glutamine amidotransferase</keyword>
<name>A0A830HQ82_9CHLO</name>
<comment type="similarity">
    <text evidence="12">Belongs to the HisA/HisF family.</text>
</comment>
<feature type="active site" description="For GATase activity" evidence="10">
    <location>
        <position position="116"/>
    </location>
</feature>
<dbReference type="EMBL" id="BNJQ01000017">
    <property type="protein sequence ID" value="GHP07601.1"/>
    <property type="molecule type" value="Genomic_DNA"/>
</dbReference>
<feature type="binding site" evidence="11">
    <location>
        <position position="366"/>
    </location>
    <ligand>
        <name>substrate</name>
    </ligand>
</feature>
<dbReference type="SUPFAM" id="SSF51366">
    <property type="entry name" value="Ribulose-phoshate binding barrel"/>
    <property type="match status" value="1"/>
</dbReference>
<dbReference type="InterPro" id="IPR006062">
    <property type="entry name" value="His_biosynth"/>
</dbReference>
<evidence type="ECO:0000256" key="11">
    <source>
        <dbReference type="PIRSR" id="PIRSR036936-2"/>
    </source>
</evidence>
<feature type="active site" evidence="10">
    <location>
        <position position="439"/>
    </location>
</feature>
<dbReference type="PANTHER" id="PTHR21235:SF2">
    <property type="entry name" value="IMIDAZOLE GLYCEROL PHOSPHATE SYNTHASE HISHF"/>
    <property type="match status" value="1"/>
</dbReference>
<organism evidence="14 15">
    <name type="scientific">Pycnococcus provasolii</name>
    <dbReference type="NCBI Taxonomy" id="41880"/>
    <lineage>
        <taxon>Eukaryota</taxon>
        <taxon>Viridiplantae</taxon>
        <taxon>Chlorophyta</taxon>
        <taxon>Pseudoscourfieldiophyceae</taxon>
        <taxon>Pseudoscourfieldiales</taxon>
        <taxon>Pycnococcaceae</taxon>
        <taxon>Pycnococcus</taxon>
    </lineage>
</organism>
<dbReference type="InterPro" id="IPR011060">
    <property type="entry name" value="RibuloseP-bd_barrel"/>
</dbReference>
<feature type="domain" description="Glutamine amidotransferase" evidence="13">
    <location>
        <begin position="40"/>
        <end position="233"/>
    </location>
</feature>
<keyword evidence="3 9" id="KW-0378">Hydrolase</keyword>
<dbReference type="GO" id="GO:0009507">
    <property type="term" value="C:chloroplast"/>
    <property type="evidence" value="ECO:0007669"/>
    <property type="project" value="UniProtKB-SubCell"/>
</dbReference>
<dbReference type="GO" id="GO:0016829">
    <property type="term" value="F:lyase activity"/>
    <property type="evidence" value="ECO:0007669"/>
    <property type="project" value="UniProtKB-KW"/>
</dbReference>
<accession>A0A830HQ82</accession>
<keyword evidence="9" id="KW-0511">Multifunctional enzyme</keyword>
<feature type="active site" evidence="10">
    <location>
        <position position="279"/>
    </location>
</feature>
<evidence type="ECO:0000256" key="12">
    <source>
        <dbReference type="RuleBase" id="RU003657"/>
    </source>
</evidence>
<dbReference type="Gene3D" id="3.40.50.880">
    <property type="match status" value="1"/>
</dbReference>
<feature type="region of interest" description="PRFAR binding" evidence="11">
    <location>
        <begin position="509"/>
        <end position="510"/>
    </location>
</feature>
<evidence type="ECO:0000256" key="4">
    <source>
        <dbReference type="ARBA" id="ARBA00022962"/>
    </source>
</evidence>
<dbReference type="InterPro" id="IPR050064">
    <property type="entry name" value="IGPS_HisA/HisF"/>
</dbReference>
<dbReference type="GO" id="GO:0000107">
    <property type="term" value="F:imidazoleglycerol-phosphate synthase activity"/>
    <property type="evidence" value="ECO:0007669"/>
    <property type="project" value="UniProtKB-UniRule"/>
</dbReference>
<dbReference type="PANTHER" id="PTHR21235">
    <property type="entry name" value="IMIDAZOLE GLYCEROL PHOSPHATE SYNTHASE SUBUNIT HISF/H IGP SYNTHASE SUBUNIT HISF/H"/>
    <property type="match status" value="1"/>
</dbReference>
<dbReference type="InterPro" id="IPR013785">
    <property type="entry name" value="Aldolase_TIM"/>
</dbReference>
<evidence type="ECO:0000256" key="9">
    <source>
        <dbReference type="PIRNR" id="PIRNR036936"/>
    </source>
</evidence>
<dbReference type="PROSITE" id="PS51273">
    <property type="entry name" value="GATASE_TYPE_1"/>
    <property type="match status" value="1"/>
</dbReference>
<comment type="pathway">
    <text evidence="1 9">Amino-acid biosynthesis; L-histidine biosynthesis; L-histidine from 5-phospho-alpha-D-ribose 1-diphosphate: step 5/9.</text>
</comment>
<dbReference type="GO" id="GO:0000105">
    <property type="term" value="P:L-histidine biosynthetic process"/>
    <property type="evidence" value="ECO:0007669"/>
    <property type="project" value="UniProtKB-UniRule"/>
</dbReference>
<feature type="active site" description="For GATase activity" evidence="10">
    <location>
        <position position="230"/>
    </location>
</feature>
<dbReference type="EC" id="3.5.1.2" evidence="9"/>
<dbReference type="InterPro" id="IPR010139">
    <property type="entry name" value="Imidazole-glycPsynth_HisH"/>
</dbReference>
<gene>
    <name evidence="14" type="ORF">PPROV_000634300</name>
</gene>
<sequence length="583" mass="61599">MAAATFSATTKPLCRSKPVRANSSRRAHNVVSANANKQALLLDYGAGNVRSLRNALKKLKYDVTDANSPADILSAPLLVFPGVGSFGPAIELLKKKEYAPYLLERLQEGKPFLGICLGMQMLFEGSEESGGVEGLGFIKGTVRRFPDSLGVPVPHIGWNTVRDANGAEVVNVAPGLDVPTPRYYFVHSYRAVAEPENQSDVALTCSYGNTEFVAAVAPTDDVRAVQFHPEKSGALGLATLNAMLSPADGAADAQEILSSMRPRAKMTSGLAKRVIACLDVRANDSGDLVVTKGDAYDVRESGESGGVRNVGKPVELAQRYYEQGADEVTFLNITGFRECPTEDQPMLEVLEKSSENVFVPLTVGGGIGGVGKSTDGTVLSPVEVAAVYFRSGADKVSIGSDAVRAALAYYERGERCEGDTSIEQISEVYGAQAVVVSIDPRRQYAADGEEAPFATAEASRVGPNGETTCWWQCTTEGGRKLQPLGAVELARAVEALGAGEILLNCIDEDGQNNGYDLALVKQVKDAVSIPVIASSGAGSPGHFVEVFEATNCSAALAAGIFHRGEVAIEEVKAAMENDGLATR</sequence>
<feature type="region of interest" description="PRFAR binding" evidence="11">
    <location>
        <begin position="535"/>
        <end position="536"/>
    </location>
</feature>
<dbReference type="InterPro" id="IPR017926">
    <property type="entry name" value="GATASE"/>
</dbReference>
<evidence type="ECO:0000256" key="1">
    <source>
        <dbReference type="ARBA" id="ARBA00005091"/>
    </source>
</evidence>
<dbReference type="SUPFAM" id="SSF52317">
    <property type="entry name" value="Class I glutamine amidotransferase-like"/>
    <property type="match status" value="1"/>
</dbReference>
<evidence type="ECO:0000256" key="6">
    <source>
        <dbReference type="ARBA" id="ARBA00023239"/>
    </source>
</evidence>
<feature type="region of interest" description="PRFAR binding" evidence="11">
    <location>
        <begin position="437"/>
        <end position="439"/>
    </location>
</feature>
<comment type="caution">
    <text evidence="14">The sequence shown here is derived from an EMBL/GenBank/DDBJ whole genome shotgun (WGS) entry which is preliminary data.</text>
</comment>
<dbReference type="CDD" id="cd01748">
    <property type="entry name" value="GATase1_IGP_Synthase"/>
    <property type="match status" value="1"/>
</dbReference>
<dbReference type="Proteomes" id="UP000660262">
    <property type="component" value="Unassembled WGS sequence"/>
</dbReference>
<keyword evidence="9" id="KW-0934">Plastid</keyword>
<dbReference type="Pfam" id="PF00977">
    <property type="entry name" value="His_biosynth"/>
    <property type="match status" value="1"/>
</dbReference>
<proteinExistence type="inferred from homology"/>
<evidence type="ECO:0000256" key="10">
    <source>
        <dbReference type="PIRSR" id="PIRSR036936-1"/>
    </source>
</evidence>
<evidence type="ECO:0000256" key="5">
    <source>
        <dbReference type="ARBA" id="ARBA00023102"/>
    </source>
</evidence>
<dbReference type="InterPro" id="IPR004651">
    <property type="entry name" value="HisF"/>
</dbReference>
<dbReference type="PIRSF" id="PIRSF036936">
    <property type="entry name" value="IGPS_HisHF"/>
    <property type="match status" value="1"/>
</dbReference>
<dbReference type="InterPro" id="IPR014640">
    <property type="entry name" value="IGPS_HisHF"/>
</dbReference>
<dbReference type="Pfam" id="PF00117">
    <property type="entry name" value="GATase"/>
    <property type="match status" value="1"/>
</dbReference>
<comment type="catalytic activity">
    <reaction evidence="8 9">
        <text>L-glutamine + H2O = L-glutamate + NH4(+)</text>
        <dbReference type="Rhea" id="RHEA:15889"/>
        <dbReference type="ChEBI" id="CHEBI:15377"/>
        <dbReference type="ChEBI" id="CHEBI:28938"/>
        <dbReference type="ChEBI" id="CHEBI:29985"/>
        <dbReference type="ChEBI" id="CHEBI:58359"/>
        <dbReference type="EC" id="3.5.1.2"/>
    </reaction>
</comment>
<evidence type="ECO:0000313" key="14">
    <source>
        <dbReference type="EMBL" id="GHP07601.1"/>
    </source>
</evidence>
<comment type="subcellular location">
    <subcellularLocation>
        <location evidence="9">Plastid</location>
        <location evidence="9">Chloroplast</location>
    </subcellularLocation>
</comment>
<dbReference type="InterPro" id="IPR029062">
    <property type="entry name" value="Class_I_gatase-like"/>
</dbReference>
<evidence type="ECO:0000256" key="8">
    <source>
        <dbReference type="ARBA" id="ARBA00049534"/>
    </source>
</evidence>
<feature type="region of interest" description="PRFAR binding" evidence="11">
    <location>
        <begin position="399"/>
        <end position="400"/>
    </location>
</feature>
<evidence type="ECO:0000256" key="2">
    <source>
        <dbReference type="ARBA" id="ARBA00022605"/>
    </source>
</evidence>